<proteinExistence type="predicted"/>
<dbReference type="InterPro" id="IPR050266">
    <property type="entry name" value="AB_hydrolase_sf"/>
</dbReference>
<keyword evidence="2" id="KW-0808">Transferase</keyword>
<organism evidence="2 3">
    <name type="scientific">candidate division CPR3 bacterium GW2011_GWF2_35_18</name>
    <dbReference type="NCBI Taxonomy" id="1618350"/>
    <lineage>
        <taxon>Bacteria</taxon>
        <taxon>Bacteria division CPR3</taxon>
    </lineage>
</organism>
<feature type="domain" description="AB hydrolase-1" evidence="1">
    <location>
        <begin position="26"/>
        <end position="234"/>
    </location>
</feature>
<dbReference type="AlphaFoldDB" id="A0A0G0E3U9"/>
<keyword evidence="2" id="KW-0378">Hydrolase</keyword>
<reference evidence="2 3" key="1">
    <citation type="journal article" date="2015" name="Nature">
        <title>rRNA introns, odd ribosomes, and small enigmatic genomes across a large radiation of phyla.</title>
        <authorList>
            <person name="Brown C.T."/>
            <person name="Hug L.A."/>
            <person name="Thomas B.C."/>
            <person name="Sharon I."/>
            <person name="Castelle C.J."/>
            <person name="Singh A."/>
            <person name="Wilkins M.J."/>
            <person name="Williams K.H."/>
            <person name="Banfield J.F."/>
        </authorList>
    </citation>
    <scope>NUCLEOTIDE SEQUENCE [LARGE SCALE GENOMIC DNA]</scope>
</reference>
<gene>
    <name evidence="2" type="ORF">UR67_C0002G0125</name>
</gene>
<dbReference type="InterPro" id="IPR000073">
    <property type="entry name" value="AB_hydrolase_1"/>
</dbReference>
<protein>
    <submittedName>
        <fullName evidence="2">Alpha/beta superfamily hydrolase/acyltransferase</fullName>
    </submittedName>
</protein>
<comment type="caution">
    <text evidence="2">The sequence shown here is derived from an EMBL/GenBank/DDBJ whole genome shotgun (WGS) entry which is preliminary data.</text>
</comment>
<dbReference type="Pfam" id="PF00561">
    <property type="entry name" value="Abhydrolase_1"/>
    <property type="match status" value="1"/>
</dbReference>
<dbReference type="PANTHER" id="PTHR43798">
    <property type="entry name" value="MONOACYLGLYCEROL LIPASE"/>
    <property type="match status" value="1"/>
</dbReference>
<dbReference type="GO" id="GO:0016787">
    <property type="term" value="F:hydrolase activity"/>
    <property type="evidence" value="ECO:0007669"/>
    <property type="project" value="UniProtKB-KW"/>
</dbReference>
<dbReference type="PRINTS" id="PR00111">
    <property type="entry name" value="ABHYDROLASE"/>
</dbReference>
<dbReference type="InterPro" id="IPR029058">
    <property type="entry name" value="AB_hydrolase_fold"/>
</dbReference>
<evidence type="ECO:0000313" key="3">
    <source>
        <dbReference type="Proteomes" id="UP000034581"/>
    </source>
</evidence>
<accession>A0A0G0E3U9</accession>
<dbReference type="Gene3D" id="3.40.50.1820">
    <property type="entry name" value="alpha/beta hydrolase"/>
    <property type="match status" value="1"/>
</dbReference>
<evidence type="ECO:0000313" key="2">
    <source>
        <dbReference type="EMBL" id="KKP70005.1"/>
    </source>
</evidence>
<dbReference type="STRING" id="1618350.UR67_C0002G0125"/>
<evidence type="ECO:0000259" key="1">
    <source>
        <dbReference type="Pfam" id="PF00561"/>
    </source>
</evidence>
<dbReference type="SUPFAM" id="SSF53474">
    <property type="entry name" value="alpha/beta-Hydrolases"/>
    <property type="match status" value="1"/>
</dbReference>
<name>A0A0G0E3U9_UNCC3</name>
<keyword evidence="2" id="KW-0012">Acyltransferase</keyword>
<dbReference type="EMBL" id="LBQB01000002">
    <property type="protein sequence ID" value="KKP70005.1"/>
    <property type="molecule type" value="Genomic_DNA"/>
</dbReference>
<sequence length="259" mass="29750">MENFQTKFFQNKDCKIKYLEGGTGQTLLFLHGGCVKASTYTNLLKQLSLNFHVIAPDLPCFGDSDVPESSWNYKEYAHFFLDFIKYLKAKNIVLIGHSLGGGIALHLTSISPQIEFLILVNSSGIATKDKGNKIIYKFFFKRTFQDLLFYKDLRVFNLIAKDFFTSLIKKSKKVNQISKVVFNLLYADFSDFQKIKVPTLIIANKQDEIFTPEQIKKLKAKIPQAKLLELTGNHTWCLYESKKFNTMVIDFVNKKGEIL</sequence>
<dbReference type="GO" id="GO:0016746">
    <property type="term" value="F:acyltransferase activity"/>
    <property type="evidence" value="ECO:0007669"/>
    <property type="project" value="UniProtKB-KW"/>
</dbReference>
<dbReference type="Proteomes" id="UP000034581">
    <property type="component" value="Unassembled WGS sequence"/>
</dbReference>